<dbReference type="SUPFAM" id="SSF51230">
    <property type="entry name" value="Single hybrid motif"/>
    <property type="match status" value="1"/>
</dbReference>
<accession>A0ABV2VTV7</accession>
<evidence type="ECO:0000313" key="8">
    <source>
        <dbReference type="EMBL" id="MEU0156233.1"/>
    </source>
</evidence>
<evidence type="ECO:0000256" key="2">
    <source>
        <dbReference type="ARBA" id="ARBA00007317"/>
    </source>
</evidence>
<evidence type="ECO:0000313" key="9">
    <source>
        <dbReference type="Proteomes" id="UP001550348"/>
    </source>
</evidence>
<keyword evidence="9" id="KW-1185">Reference proteome</keyword>
<evidence type="ECO:0000256" key="4">
    <source>
        <dbReference type="RuleBase" id="RU003423"/>
    </source>
</evidence>
<dbReference type="InterPro" id="IPR023213">
    <property type="entry name" value="CAT-like_dom_sf"/>
</dbReference>
<evidence type="ECO:0000259" key="7">
    <source>
        <dbReference type="PROSITE" id="PS51826"/>
    </source>
</evidence>
<protein>
    <recommendedName>
        <fullName evidence="4">Dihydrolipoamide acetyltransferase component of pyruvate dehydrogenase complex</fullName>
        <ecNumber evidence="4">2.3.1.-</ecNumber>
    </recommendedName>
</protein>
<keyword evidence="3 4" id="KW-0450">Lipoyl</keyword>
<name>A0ABV2VTV7_9ACTN</name>
<dbReference type="PANTHER" id="PTHR23151">
    <property type="entry name" value="DIHYDROLIPOAMIDE ACETYL/SUCCINYL-TRANSFERASE-RELATED"/>
    <property type="match status" value="1"/>
</dbReference>
<dbReference type="RefSeq" id="WP_355667764.1">
    <property type="nucleotide sequence ID" value="NZ_JBEXRX010000162.1"/>
</dbReference>
<dbReference type="Pfam" id="PF02817">
    <property type="entry name" value="E3_binding"/>
    <property type="match status" value="1"/>
</dbReference>
<dbReference type="InterPro" id="IPR036625">
    <property type="entry name" value="E3-bd_dom_sf"/>
</dbReference>
<dbReference type="Gene3D" id="4.10.320.10">
    <property type="entry name" value="E3-binding domain"/>
    <property type="match status" value="1"/>
</dbReference>
<sequence length="440" mass="46580">MAELLRVPEVAAGATEAILVEWLVGEGTAFKTGEPIALIETDKANVEVEAETDGVLLRALANANTKIIVGSPMAVVGAEDERGVDVDALLAQLGVDNAPGQPAPPRREIPDAEVESSTPERGQRPEDVTAAAGRVQDQPQPGKLPPGRLFTSPIARKMLKDAGIAPDQVVGSGPDGRIVRRDVERAIAARADRGSAVAGGTPPTTAARPVQPGHGYREVPHSRLRRAVASRLTASKQVVPHFYVQRTVRVDRLLELREQVNAHLEQRVSVNDFVLKAVAVAHARVPEANVTWTDEAMRQYDSVDVAVAIASDRGLVTPVLRAVENMSLRGISTAVRSLAAAANTGKLQQRDLEGGSISVTNLGMYDVQEFSAIINPPHSSILAVGAAHAVPVVEDGQVIPARCMSLVLSVDHRAIDGALAAQWMQALVAGLENPLTLLVC</sequence>
<dbReference type="Proteomes" id="UP001550348">
    <property type="component" value="Unassembled WGS sequence"/>
</dbReference>
<dbReference type="PROSITE" id="PS00189">
    <property type="entry name" value="LIPOYL"/>
    <property type="match status" value="1"/>
</dbReference>
<keyword evidence="4 8" id="KW-0012">Acyltransferase</keyword>
<dbReference type="PROSITE" id="PS50968">
    <property type="entry name" value="BIOTINYL_LIPOYL"/>
    <property type="match status" value="1"/>
</dbReference>
<organism evidence="8 9">
    <name type="scientific">Micromonospora fulviviridis</name>
    <dbReference type="NCBI Taxonomy" id="47860"/>
    <lineage>
        <taxon>Bacteria</taxon>
        <taxon>Bacillati</taxon>
        <taxon>Actinomycetota</taxon>
        <taxon>Actinomycetes</taxon>
        <taxon>Micromonosporales</taxon>
        <taxon>Micromonosporaceae</taxon>
        <taxon>Micromonospora</taxon>
    </lineage>
</organism>
<dbReference type="SUPFAM" id="SSF47005">
    <property type="entry name" value="Peripheral subunit-binding domain of 2-oxo acid dehydrogenase complex"/>
    <property type="match status" value="1"/>
</dbReference>
<dbReference type="InterPro" id="IPR003016">
    <property type="entry name" value="2-oxoA_DH_lipoyl-BS"/>
</dbReference>
<feature type="region of interest" description="Disordered" evidence="5">
    <location>
        <begin position="191"/>
        <end position="217"/>
    </location>
</feature>
<gene>
    <name evidence="8" type="ORF">ABZ071_30960</name>
</gene>
<feature type="domain" description="Peripheral subunit-binding (PSBD)" evidence="7">
    <location>
        <begin position="150"/>
        <end position="187"/>
    </location>
</feature>
<dbReference type="InterPro" id="IPR000089">
    <property type="entry name" value="Biotin_lipoyl"/>
</dbReference>
<comment type="similarity">
    <text evidence="2 4">Belongs to the 2-oxoacid dehydrogenase family.</text>
</comment>
<proteinExistence type="inferred from homology"/>
<dbReference type="CDD" id="cd06849">
    <property type="entry name" value="lipoyl_domain"/>
    <property type="match status" value="1"/>
</dbReference>
<dbReference type="SUPFAM" id="SSF52777">
    <property type="entry name" value="CoA-dependent acyltransferases"/>
    <property type="match status" value="1"/>
</dbReference>
<dbReference type="InterPro" id="IPR011053">
    <property type="entry name" value="Single_hybrid_motif"/>
</dbReference>
<feature type="compositionally biased region" description="Low complexity" evidence="5">
    <location>
        <begin position="194"/>
        <end position="209"/>
    </location>
</feature>
<dbReference type="EC" id="2.3.1.-" evidence="4"/>
<evidence type="ECO:0000256" key="5">
    <source>
        <dbReference type="SAM" id="MobiDB-lite"/>
    </source>
</evidence>
<dbReference type="Gene3D" id="2.40.50.100">
    <property type="match status" value="1"/>
</dbReference>
<dbReference type="GO" id="GO:0016746">
    <property type="term" value="F:acyltransferase activity"/>
    <property type="evidence" value="ECO:0007669"/>
    <property type="project" value="UniProtKB-KW"/>
</dbReference>
<dbReference type="PANTHER" id="PTHR23151:SF90">
    <property type="entry name" value="DIHYDROLIPOYLLYSINE-RESIDUE ACETYLTRANSFERASE COMPONENT OF PYRUVATE DEHYDROGENASE COMPLEX, MITOCHONDRIAL-RELATED"/>
    <property type="match status" value="1"/>
</dbReference>
<dbReference type="EMBL" id="JBEXRX010000162">
    <property type="protein sequence ID" value="MEU0156233.1"/>
    <property type="molecule type" value="Genomic_DNA"/>
</dbReference>
<dbReference type="PROSITE" id="PS51826">
    <property type="entry name" value="PSBD"/>
    <property type="match status" value="1"/>
</dbReference>
<comment type="caution">
    <text evidence="8">The sequence shown here is derived from an EMBL/GenBank/DDBJ whole genome shotgun (WGS) entry which is preliminary data.</text>
</comment>
<dbReference type="InterPro" id="IPR045257">
    <property type="entry name" value="E2/Pdx1"/>
</dbReference>
<reference evidence="8 9" key="1">
    <citation type="submission" date="2024-06" db="EMBL/GenBank/DDBJ databases">
        <title>The Natural Products Discovery Center: Release of the First 8490 Sequenced Strains for Exploring Actinobacteria Biosynthetic Diversity.</title>
        <authorList>
            <person name="Kalkreuter E."/>
            <person name="Kautsar S.A."/>
            <person name="Yang D."/>
            <person name="Bader C.D."/>
            <person name="Teijaro C.N."/>
            <person name="Fluegel L."/>
            <person name="Davis C.M."/>
            <person name="Simpson J.R."/>
            <person name="Lauterbach L."/>
            <person name="Steele A.D."/>
            <person name="Gui C."/>
            <person name="Meng S."/>
            <person name="Li G."/>
            <person name="Viehrig K."/>
            <person name="Ye F."/>
            <person name="Su P."/>
            <person name="Kiefer A.F."/>
            <person name="Nichols A."/>
            <person name="Cepeda A.J."/>
            <person name="Yan W."/>
            <person name="Fan B."/>
            <person name="Jiang Y."/>
            <person name="Adhikari A."/>
            <person name="Zheng C.-J."/>
            <person name="Schuster L."/>
            <person name="Cowan T.M."/>
            <person name="Smanski M.J."/>
            <person name="Chevrette M.G."/>
            <person name="De Carvalho L.P.S."/>
            <person name="Shen B."/>
        </authorList>
    </citation>
    <scope>NUCLEOTIDE SEQUENCE [LARGE SCALE GENOMIC DNA]</scope>
    <source>
        <strain evidence="8 9">NPDC006286</strain>
    </source>
</reference>
<dbReference type="Pfam" id="PF00364">
    <property type="entry name" value="Biotin_lipoyl"/>
    <property type="match status" value="1"/>
</dbReference>
<dbReference type="Gene3D" id="3.30.559.10">
    <property type="entry name" value="Chloramphenicol acetyltransferase-like domain"/>
    <property type="match status" value="1"/>
</dbReference>
<dbReference type="Pfam" id="PF00198">
    <property type="entry name" value="2-oxoacid_dh"/>
    <property type="match status" value="1"/>
</dbReference>
<feature type="region of interest" description="Disordered" evidence="5">
    <location>
        <begin position="95"/>
        <end position="127"/>
    </location>
</feature>
<dbReference type="InterPro" id="IPR001078">
    <property type="entry name" value="2-oxoacid_DH_actylTfrase"/>
</dbReference>
<comment type="cofactor">
    <cofactor evidence="1 4">
        <name>(R)-lipoate</name>
        <dbReference type="ChEBI" id="CHEBI:83088"/>
    </cofactor>
</comment>
<evidence type="ECO:0000256" key="1">
    <source>
        <dbReference type="ARBA" id="ARBA00001938"/>
    </source>
</evidence>
<evidence type="ECO:0000259" key="6">
    <source>
        <dbReference type="PROSITE" id="PS50968"/>
    </source>
</evidence>
<feature type="domain" description="Lipoyl-binding" evidence="6">
    <location>
        <begin position="2"/>
        <end position="77"/>
    </location>
</feature>
<keyword evidence="4 8" id="KW-0808">Transferase</keyword>
<dbReference type="InterPro" id="IPR004167">
    <property type="entry name" value="PSBD"/>
</dbReference>
<evidence type="ECO:0000256" key="3">
    <source>
        <dbReference type="ARBA" id="ARBA00022823"/>
    </source>
</evidence>